<proteinExistence type="predicted"/>
<dbReference type="AlphaFoldDB" id="A0A7X1FXM2"/>
<comment type="caution">
    <text evidence="3">The sequence shown here is derived from an EMBL/GenBank/DDBJ whole genome shotgun (WGS) entry which is preliminary data.</text>
</comment>
<keyword evidence="2" id="KW-1133">Transmembrane helix</keyword>
<reference evidence="3 4" key="1">
    <citation type="submission" date="2020-08" db="EMBL/GenBank/DDBJ databases">
        <title>The genome sequence of type strain Novosphingobium piscinae KCTC 42194.</title>
        <authorList>
            <person name="Liu Y."/>
        </authorList>
    </citation>
    <scope>NUCLEOTIDE SEQUENCE [LARGE SCALE GENOMIC DNA]</scope>
    <source>
        <strain evidence="3 4">KCTC 42194</strain>
    </source>
</reference>
<evidence type="ECO:0000256" key="2">
    <source>
        <dbReference type="SAM" id="Phobius"/>
    </source>
</evidence>
<accession>A0A7X1FXM2</accession>
<name>A0A7X1FXM2_9SPHN</name>
<evidence type="ECO:0000313" key="4">
    <source>
        <dbReference type="Proteomes" id="UP000551327"/>
    </source>
</evidence>
<keyword evidence="2" id="KW-0472">Membrane</keyword>
<keyword evidence="2" id="KW-0812">Transmembrane</keyword>
<dbReference type="EMBL" id="JACLAX010000005">
    <property type="protein sequence ID" value="MBC2668903.1"/>
    <property type="molecule type" value="Genomic_DNA"/>
</dbReference>
<dbReference type="Proteomes" id="UP000551327">
    <property type="component" value="Unassembled WGS sequence"/>
</dbReference>
<dbReference type="RefSeq" id="WP_185678789.1">
    <property type="nucleotide sequence ID" value="NZ_JACLAX010000005.1"/>
</dbReference>
<keyword evidence="4" id="KW-1185">Reference proteome</keyword>
<organism evidence="3 4">
    <name type="scientific">Novosphingobium piscinae</name>
    <dbReference type="NCBI Taxonomy" id="1507448"/>
    <lineage>
        <taxon>Bacteria</taxon>
        <taxon>Pseudomonadati</taxon>
        <taxon>Pseudomonadota</taxon>
        <taxon>Alphaproteobacteria</taxon>
        <taxon>Sphingomonadales</taxon>
        <taxon>Sphingomonadaceae</taxon>
        <taxon>Novosphingobium</taxon>
    </lineage>
</organism>
<evidence type="ECO:0000256" key="1">
    <source>
        <dbReference type="SAM" id="MobiDB-lite"/>
    </source>
</evidence>
<sequence length="93" mass="10086">MRDDQAQAHQDKDSGMAHSAVTVRADPLTATDSCPVPVPLRPWLLRQASHGDPVRRSPTHPGPAKWSRRRALGLIVGASAFLWALLLSGWSAL</sequence>
<gene>
    <name evidence="3" type="ORF">H7F53_07090</name>
</gene>
<protein>
    <submittedName>
        <fullName evidence="3">Uncharacterized protein</fullName>
    </submittedName>
</protein>
<feature type="region of interest" description="Disordered" evidence="1">
    <location>
        <begin position="1"/>
        <end position="32"/>
    </location>
</feature>
<feature type="transmembrane region" description="Helical" evidence="2">
    <location>
        <begin position="71"/>
        <end position="92"/>
    </location>
</feature>
<feature type="compositionally biased region" description="Basic and acidic residues" evidence="1">
    <location>
        <begin position="1"/>
        <end position="15"/>
    </location>
</feature>
<evidence type="ECO:0000313" key="3">
    <source>
        <dbReference type="EMBL" id="MBC2668903.1"/>
    </source>
</evidence>